<evidence type="ECO:0000259" key="1">
    <source>
        <dbReference type="Pfam" id="PF21862"/>
    </source>
</evidence>
<feature type="domain" description="Campylobacter invasion antigen D C-terminal" evidence="1">
    <location>
        <begin position="65"/>
        <end position="116"/>
    </location>
</feature>
<reference evidence="2" key="3">
    <citation type="submission" date="2015-11" db="EMBL/GenBank/DDBJ databases">
        <authorList>
            <person name="Zhang Y."/>
            <person name="Guo Z."/>
        </authorList>
    </citation>
    <scope>NUCLEOTIDE SEQUENCE</scope>
    <source>
        <strain evidence="2">1</strain>
    </source>
</reference>
<proteinExistence type="predicted"/>
<dbReference type="EMBL" id="JRPF02000004">
    <property type="protein sequence ID" value="TLD78604.1"/>
    <property type="molecule type" value="Genomic_DNA"/>
</dbReference>
<keyword evidence="4" id="KW-1185">Reference proteome</keyword>
<evidence type="ECO:0000313" key="5">
    <source>
        <dbReference type="Proteomes" id="UP000064525"/>
    </source>
</evidence>
<dbReference type="AlphaFoldDB" id="A0A099UCJ2"/>
<dbReference type="OrthoDB" id="5329345at2"/>
<evidence type="ECO:0000313" key="2">
    <source>
        <dbReference type="EMBL" id="CUU40146.1"/>
    </source>
</evidence>
<reference evidence="5" key="2">
    <citation type="submission" date="2015-11" db="EMBL/GenBank/DDBJ databases">
        <authorList>
            <person name="Anvar S.Y."/>
        </authorList>
    </citation>
    <scope>NUCLEOTIDE SEQUENCE [LARGE SCALE GENOMIC DNA]</scope>
</reference>
<gene>
    <name evidence="2" type="ORF">BN2458_PEG1261</name>
    <name evidence="3" type="ORF">LS75_004625</name>
</gene>
<dbReference type="InterPro" id="IPR054057">
    <property type="entry name" value="CiaD_C"/>
</dbReference>
<evidence type="ECO:0000313" key="4">
    <source>
        <dbReference type="Proteomes" id="UP000029925"/>
    </source>
</evidence>
<evidence type="ECO:0000313" key="3">
    <source>
        <dbReference type="EMBL" id="TLD78604.1"/>
    </source>
</evidence>
<organism evidence="2 5">
    <name type="scientific">Helicobacter typhlonius</name>
    <dbReference type="NCBI Taxonomy" id="76936"/>
    <lineage>
        <taxon>Bacteria</taxon>
        <taxon>Pseudomonadati</taxon>
        <taxon>Campylobacterota</taxon>
        <taxon>Epsilonproteobacteria</taxon>
        <taxon>Campylobacterales</taxon>
        <taxon>Helicobacteraceae</taxon>
        <taxon>Helicobacter</taxon>
    </lineage>
</organism>
<dbReference type="KEGG" id="hty:BN2458_PEG1261"/>
<sequence>MDIKDLVLQTIDELSQPSEDSYTHQSVTIHSTSAIDTQNMQSIQGMPSVQNIRAPFAQAQSEALREECEFLEMLQERLLVLFEGLKAEHNKELQTKLNLTINFLEYELSVITERLSDIKR</sequence>
<dbReference type="RefSeq" id="WP_034326062.1">
    <property type="nucleotide sequence ID" value="NZ_CAJTQN010000003.1"/>
</dbReference>
<protein>
    <recommendedName>
        <fullName evidence="1">Campylobacter invasion antigen D C-terminal domain-containing protein</fullName>
    </recommendedName>
</protein>
<dbReference type="GeneID" id="78151457"/>
<dbReference type="PATRIC" id="fig|76936.10.peg.1231"/>
<dbReference type="STRING" id="76936.BN2458_PEG1261"/>
<dbReference type="Proteomes" id="UP000064525">
    <property type="component" value="Chromosome I"/>
</dbReference>
<dbReference type="Pfam" id="PF21862">
    <property type="entry name" value="CiaD"/>
    <property type="match status" value="1"/>
</dbReference>
<dbReference type="Proteomes" id="UP000029925">
    <property type="component" value="Unassembled WGS sequence"/>
</dbReference>
<accession>A0A099UCJ2</accession>
<name>A0A099UCJ2_9HELI</name>
<reference evidence="3 4" key="1">
    <citation type="journal article" date="2014" name="Genome Announc.">
        <title>Draft genome sequences of eight enterohepatic helicobacter species isolated from both laboratory and wild rodents.</title>
        <authorList>
            <person name="Sheh A."/>
            <person name="Shen Z."/>
            <person name="Fox J.G."/>
        </authorList>
    </citation>
    <scope>NUCLEOTIDE SEQUENCE [LARGE SCALE GENOMIC DNA]</scope>
    <source>
        <strain evidence="3 4">MIT 98-6810</strain>
    </source>
</reference>
<dbReference type="EMBL" id="LN907858">
    <property type="protein sequence ID" value="CUU40146.1"/>
    <property type="molecule type" value="Genomic_DNA"/>
</dbReference>